<comment type="caution">
    <text evidence="1">The sequence shown here is derived from an EMBL/GenBank/DDBJ whole genome shotgun (WGS) entry which is preliminary data.</text>
</comment>
<gene>
    <name evidence="1" type="ORF">EV650_0434</name>
</gene>
<sequence>MTANLTGRTIDAVVFDIGGVLLDWSPTYLYAELIPDEEQRSHFLTNVVSPAWNHKQDEGRPWAEAIEELSSLHPEHAEWIAAYDSGWLKMIKGVFADTAEVLTEVQALGLPTYALTNFSGDKWEVAKEAFPILTRFDGEIVSGVEQTAKPGEKIYRILIDRFGLDPARTFYTDDMQYNVDGARTVGLDAELFTGAADLRTELRARGLAV</sequence>
<accession>A0A4R7ZVF1</accession>
<evidence type="ECO:0000313" key="1">
    <source>
        <dbReference type="EMBL" id="TDW21606.1"/>
    </source>
</evidence>
<dbReference type="Proteomes" id="UP000295447">
    <property type="component" value="Unassembled WGS sequence"/>
</dbReference>
<dbReference type="Pfam" id="PF00702">
    <property type="entry name" value="Hydrolase"/>
    <property type="match status" value="1"/>
</dbReference>
<dbReference type="InterPro" id="IPR023214">
    <property type="entry name" value="HAD_sf"/>
</dbReference>
<organism evidence="1 2">
    <name type="scientific">Kribbella kalugense</name>
    <dbReference type="NCBI Taxonomy" id="2512221"/>
    <lineage>
        <taxon>Bacteria</taxon>
        <taxon>Bacillati</taxon>
        <taxon>Actinomycetota</taxon>
        <taxon>Actinomycetes</taxon>
        <taxon>Propionibacteriales</taxon>
        <taxon>Kribbellaceae</taxon>
        <taxon>Kribbella</taxon>
    </lineage>
</organism>
<dbReference type="PANTHER" id="PTHR43611">
    <property type="entry name" value="ALPHA-D-GLUCOSE 1-PHOSPHATE PHOSPHATASE"/>
    <property type="match status" value="1"/>
</dbReference>
<proteinExistence type="predicted"/>
<keyword evidence="2" id="KW-1185">Reference proteome</keyword>
<dbReference type="EMBL" id="SODF01000001">
    <property type="protein sequence ID" value="TDW21606.1"/>
    <property type="molecule type" value="Genomic_DNA"/>
</dbReference>
<dbReference type="Gene3D" id="1.10.150.240">
    <property type="entry name" value="Putative phosphatase, domain 2"/>
    <property type="match status" value="1"/>
</dbReference>
<name>A0A4R7ZVF1_9ACTN</name>
<protein>
    <submittedName>
        <fullName evidence="1">2-haloacid dehalogenase</fullName>
    </submittedName>
</protein>
<dbReference type="InterPro" id="IPR036412">
    <property type="entry name" value="HAD-like_sf"/>
</dbReference>
<dbReference type="SFLD" id="SFLDG01129">
    <property type="entry name" value="C1.5:_HAD__Beta-PGM__Phosphata"/>
    <property type="match status" value="1"/>
</dbReference>
<evidence type="ECO:0000313" key="2">
    <source>
        <dbReference type="Proteomes" id="UP000295447"/>
    </source>
</evidence>
<dbReference type="PRINTS" id="PR00413">
    <property type="entry name" value="HADHALOGNASE"/>
</dbReference>
<dbReference type="InterPro" id="IPR006439">
    <property type="entry name" value="HAD-SF_hydro_IA"/>
</dbReference>
<dbReference type="RefSeq" id="WP_238173977.1">
    <property type="nucleotide sequence ID" value="NZ_SODF01000001.1"/>
</dbReference>
<dbReference type="InterPro" id="IPR023198">
    <property type="entry name" value="PGP-like_dom2"/>
</dbReference>
<dbReference type="PANTHER" id="PTHR43611:SF3">
    <property type="entry name" value="FLAVIN MONONUCLEOTIDE HYDROLASE 1, CHLOROPLATIC"/>
    <property type="match status" value="1"/>
</dbReference>
<dbReference type="SFLD" id="SFLDS00003">
    <property type="entry name" value="Haloacid_Dehalogenase"/>
    <property type="match status" value="1"/>
</dbReference>
<dbReference type="Gene3D" id="3.40.50.1000">
    <property type="entry name" value="HAD superfamily/HAD-like"/>
    <property type="match status" value="1"/>
</dbReference>
<dbReference type="SUPFAM" id="SSF56784">
    <property type="entry name" value="HAD-like"/>
    <property type="match status" value="1"/>
</dbReference>
<dbReference type="AlphaFoldDB" id="A0A4R7ZVF1"/>
<reference evidence="1 2" key="1">
    <citation type="submission" date="2019-03" db="EMBL/GenBank/DDBJ databases">
        <title>Genomic Encyclopedia of Type Strains, Phase III (KMG-III): the genomes of soil and plant-associated and newly described type strains.</title>
        <authorList>
            <person name="Whitman W."/>
        </authorList>
    </citation>
    <scope>NUCLEOTIDE SEQUENCE [LARGE SCALE GENOMIC DNA]</scope>
    <source>
        <strain evidence="1 2">VKM Ac-2570</strain>
    </source>
</reference>